<feature type="compositionally biased region" description="Low complexity" evidence="1">
    <location>
        <begin position="23"/>
        <end position="34"/>
    </location>
</feature>
<dbReference type="InParanoid" id="A0A0Q9WKX1"/>
<evidence type="ECO:0000313" key="3">
    <source>
        <dbReference type="Proteomes" id="UP000008792"/>
    </source>
</evidence>
<gene>
    <name evidence="2" type="primary">Dvir\GJ26020</name>
    <name evidence="2" type="ORF">Dvir_GJ26020</name>
</gene>
<feature type="compositionally biased region" description="Low complexity" evidence="1">
    <location>
        <begin position="60"/>
        <end position="84"/>
    </location>
</feature>
<evidence type="ECO:0000313" key="2">
    <source>
        <dbReference type="EMBL" id="KRF85274.1"/>
    </source>
</evidence>
<dbReference type="Proteomes" id="UP000008792">
    <property type="component" value="Unassembled WGS sequence"/>
</dbReference>
<sequence length="433" mass="47046">MATNNRPQNSEETHSPIYRLPASSTTSPSNMTTNVDRLDGNSPPEDFTSITTQQPQQHDTASTTTATTTTATSSSSSGCRTSASLGTSRAALEPIGTRPKTTNPTLQSTPSGTQSSSLAAASCATKPLLPPNKNVGAMPAFYEPLVYWQRKRRGATLLVEAVKKGKPLKNRNTSRTGTKPVTPNTASTSSNRFALFEPQDDVSEIDEDDMDTADKPPPAPDQQQAAKKISKPGPISVPGVSEIVAVEQTIDQIYAKDADTHRAIVRKLTEKPAAFTSHGHTVTNLFDPGARQPTSEASADLTNDSPSRNFWFADLKQDVKNREALRLNRVDRQRVTIELPRTSNSIRQCYRCFEFDHTKNYCLKQSHWMNAEQCQAKTVADSRCSNCDGNHAQPQAISSATQMAAIMVGTPLSCCSVSSTKSILEPSWIRFSP</sequence>
<feature type="compositionally biased region" description="Acidic residues" evidence="1">
    <location>
        <begin position="198"/>
        <end position="211"/>
    </location>
</feature>
<name>A0A0Q9WKX1_DROVI</name>
<feature type="compositionally biased region" description="Polar residues" evidence="1">
    <location>
        <begin position="99"/>
        <end position="119"/>
    </location>
</feature>
<reference evidence="2 3" key="1">
    <citation type="journal article" date="2007" name="Nature">
        <title>Evolution of genes and genomes on the Drosophila phylogeny.</title>
        <authorList>
            <consortium name="Drosophila 12 Genomes Consortium"/>
            <person name="Clark A.G."/>
            <person name="Eisen M.B."/>
            <person name="Smith D.R."/>
            <person name="Bergman C.M."/>
            <person name="Oliver B."/>
            <person name="Markow T.A."/>
            <person name="Kaufman T.C."/>
            <person name="Kellis M."/>
            <person name="Gelbart W."/>
            <person name="Iyer V.N."/>
            <person name="Pollard D.A."/>
            <person name="Sackton T.B."/>
            <person name="Larracuente A.M."/>
            <person name="Singh N.D."/>
            <person name="Abad J.P."/>
            <person name="Abt D.N."/>
            <person name="Adryan B."/>
            <person name="Aguade M."/>
            <person name="Akashi H."/>
            <person name="Anderson W.W."/>
            <person name="Aquadro C.F."/>
            <person name="Ardell D.H."/>
            <person name="Arguello R."/>
            <person name="Artieri C.G."/>
            <person name="Barbash D.A."/>
            <person name="Barker D."/>
            <person name="Barsanti P."/>
            <person name="Batterham P."/>
            <person name="Batzoglou S."/>
            <person name="Begun D."/>
            <person name="Bhutkar A."/>
            <person name="Blanco E."/>
            <person name="Bosak S.A."/>
            <person name="Bradley R.K."/>
            <person name="Brand A.D."/>
            <person name="Brent M.R."/>
            <person name="Brooks A.N."/>
            <person name="Brown R.H."/>
            <person name="Butlin R.K."/>
            <person name="Caggese C."/>
            <person name="Calvi B.R."/>
            <person name="Bernardo de Carvalho A."/>
            <person name="Caspi A."/>
            <person name="Castrezana S."/>
            <person name="Celniker S.E."/>
            <person name="Chang J.L."/>
            <person name="Chapple C."/>
            <person name="Chatterji S."/>
            <person name="Chinwalla A."/>
            <person name="Civetta A."/>
            <person name="Clifton S.W."/>
            <person name="Comeron J.M."/>
            <person name="Costello J.C."/>
            <person name="Coyne J.A."/>
            <person name="Daub J."/>
            <person name="David R.G."/>
            <person name="Delcher A.L."/>
            <person name="Delehaunty K."/>
            <person name="Do C.B."/>
            <person name="Ebling H."/>
            <person name="Edwards K."/>
            <person name="Eickbush T."/>
            <person name="Evans J.D."/>
            <person name="Filipski A."/>
            <person name="Findeiss S."/>
            <person name="Freyhult E."/>
            <person name="Fulton L."/>
            <person name="Fulton R."/>
            <person name="Garcia A.C."/>
            <person name="Gardiner A."/>
            <person name="Garfield D.A."/>
            <person name="Garvin B.E."/>
            <person name="Gibson G."/>
            <person name="Gilbert D."/>
            <person name="Gnerre S."/>
            <person name="Godfrey J."/>
            <person name="Good R."/>
            <person name="Gotea V."/>
            <person name="Gravely B."/>
            <person name="Greenberg A.J."/>
            <person name="Griffiths-Jones S."/>
            <person name="Gross S."/>
            <person name="Guigo R."/>
            <person name="Gustafson E.A."/>
            <person name="Haerty W."/>
            <person name="Hahn M.W."/>
            <person name="Halligan D.L."/>
            <person name="Halpern A.L."/>
            <person name="Halter G.M."/>
            <person name="Han M.V."/>
            <person name="Heger A."/>
            <person name="Hillier L."/>
            <person name="Hinrichs A.S."/>
            <person name="Holmes I."/>
            <person name="Hoskins R.A."/>
            <person name="Hubisz M.J."/>
            <person name="Hultmark D."/>
            <person name="Huntley M.A."/>
            <person name="Jaffe D.B."/>
            <person name="Jagadeeshan S."/>
            <person name="Jeck W.R."/>
            <person name="Johnson J."/>
            <person name="Jones C.D."/>
            <person name="Jordan W.C."/>
            <person name="Karpen G.H."/>
            <person name="Kataoka E."/>
            <person name="Keightley P.D."/>
            <person name="Kheradpour P."/>
            <person name="Kirkness E.F."/>
            <person name="Koerich L.B."/>
            <person name="Kristiansen K."/>
            <person name="Kudrna D."/>
            <person name="Kulathinal R.J."/>
            <person name="Kumar S."/>
            <person name="Kwok R."/>
            <person name="Lander E."/>
            <person name="Langley C.H."/>
            <person name="Lapoint R."/>
            <person name="Lazzaro B.P."/>
            <person name="Lee S.J."/>
            <person name="Levesque L."/>
            <person name="Li R."/>
            <person name="Lin C.F."/>
            <person name="Lin M.F."/>
            <person name="Lindblad-Toh K."/>
            <person name="Llopart A."/>
            <person name="Long M."/>
            <person name="Low L."/>
            <person name="Lozovsky E."/>
            <person name="Lu J."/>
            <person name="Luo M."/>
            <person name="Machado C.A."/>
            <person name="Makalowski W."/>
            <person name="Marzo M."/>
            <person name="Matsuda M."/>
            <person name="Matzkin L."/>
            <person name="McAllister B."/>
            <person name="McBride C.S."/>
            <person name="McKernan B."/>
            <person name="McKernan K."/>
            <person name="Mendez-Lago M."/>
            <person name="Minx P."/>
            <person name="Mollenhauer M.U."/>
            <person name="Montooth K."/>
            <person name="Mount S.M."/>
            <person name="Mu X."/>
            <person name="Myers E."/>
            <person name="Negre B."/>
            <person name="Newfeld S."/>
            <person name="Nielsen R."/>
            <person name="Noor M.A."/>
            <person name="O'Grady P."/>
            <person name="Pachter L."/>
            <person name="Papaceit M."/>
            <person name="Parisi M.J."/>
            <person name="Parisi M."/>
            <person name="Parts L."/>
            <person name="Pedersen J.S."/>
            <person name="Pesole G."/>
            <person name="Phillippy A.M."/>
            <person name="Ponting C.P."/>
            <person name="Pop M."/>
            <person name="Porcelli D."/>
            <person name="Powell J.R."/>
            <person name="Prohaska S."/>
            <person name="Pruitt K."/>
            <person name="Puig M."/>
            <person name="Quesneville H."/>
            <person name="Ram K.R."/>
            <person name="Rand D."/>
            <person name="Rasmussen M.D."/>
            <person name="Reed L.K."/>
            <person name="Reenan R."/>
            <person name="Reily A."/>
            <person name="Remington K.A."/>
            <person name="Rieger T.T."/>
            <person name="Ritchie M.G."/>
            <person name="Robin C."/>
            <person name="Rogers Y.H."/>
            <person name="Rohde C."/>
            <person name="Rozas J."/>
            <person name="Rubenfield M.J."/>
            <person name="Ruiz A."/>
            <person name="Russo S."/>
            <person name="Salzberg S.L."/>
            <person name="Sanchez-Gracia A."/>
            <person name="Saranga D.J."/>
            <person name="Sato H."/>
            <person name="Schaeffer S.W."/>
            <person name="Schatz M.C."/>
            <person name="Schlenke T."/>
            <person name="Schwartz R."/>
            <person name="Segarra C."/>
            <person name="Singh R.S."/>
            <person name="Sirot L."/>
            <person name="Sirota M."/>
            <person name="Sisneros N.B."/>
            <person name="Smith C.D."/>
            <person name="Smith T.F."/>
            <person name="Spieth J."/>
            <person name="Stage D.E."/>
            <person name="Stark A."/>
            <person name="Stephan W."/>
            <person name="Strausberg R.L."/>
            <person name="Strempel S."/>
            <person name="Sturgill D."/>
            <person name="Sutton G."/>
            <person name="Sutton G.G."/>
            <person name="Tao W."/>
            <person name="Teichmann S."/>
            <person name="Tobari Y.N."/>
            <person name="Tomimura Y."/>
            <person name="Tsolas J.M."/>
            <person name="Valente V.L."/>
            <person name="Venter E."/>
            <person name="Venter J.C."/>
            <person name="Vicario S."/>
            <person name="Vieira F.G."/>
            <person name="Vilella A.J."/>
            <person name="Villasante A."/>
            <person name="Walenz B."/>
            <person name="Wang J."/>
            <person name="Wasserman M."/>
            <person name="Watts T."/>
            <person name="Wilson D."/>
            <person name="Wilson R.K."/>
            <person name="Wing R.A."/>
            <person name="Wolfner M.F."/>
            <person name="Wong A."/>
            <person name="Wong G.K."/>
            <person name="Wu C.I."/>
            <person name="Wu G."/>
            <person name="Yamamoto D."/>
            <person name="Yang H.P."/>
            <person name="Yang S.P."/>
            <person name="Yorke J.A."/>
            <person name="Yoshida K."/>
            <person name="Zdobnov E."/>
            <person name="Zhang P."/>
            <person name="Zhang Y."/>
            <person name="Zimin A.V."/>
            <person name="Baldwin J."/>
            <person name="Abdouelleil A."/>
            <person name="Abdulkadir J."/>
            <person name="Abebe A."/>
            <person name="Abera B."/>
            <person name="Abreu J."/>
            <person name="Acer S.C."/>
            <person name="Aftuck L."/>
            <person name="Alexander A."/>
            <person name="An P."/>
            <person name="Anderson E."/>
            <person name="Anderson S."/>
            <person name="Arachi H."/>
            <person name="Azer M."/>
            <person name="Bachantsang P."/>
            <person name="Barry A."/>
            <person name="Bayul T."/>
            <person name="Berlin A."/>
            <person name="Bessette D."/>
            <person name="Bloom T."/>
            <person name="Blye J."/>
            <person name="Boguslavskiy L."/>
            <person name="Bonnet C."/>
            <person name="Boukhgalter B."/>
            <person name="Bourzgui I."/>
            <person name="Brown A."/>
            <person name="Cahill P."/>
            <person name="Channer S."/>
            <person name="Cheshatsang Y."/>
            <person name="Chuda L."/>
            <person name="Citroen M."/>
            <person name="Collymore A."/>
            <person name="Cooke P."/>
            <person name="Costello M."/>
            <person name="D'Aco K."/>
            <person name="Daza R."/>
            <person name="De Haan G."/>
            <person name="DeGray S."/>
            <person name="DeMaso C."/>
            <person name="Dhargay N."/>
            <person name="Dooley K."/>
            <person name="Dooley E."/>
            <person name="Doricent M."/>
            <person name="Dorje P."/>
            <person name="Dorjee K."/>
            <person name="Dupes A."/>
            <person name="Elong R."/>
            <person name="Falk J."/>
            <person name="Farina A."/>
            <person name="Faro S."/>
            <person name="Ferguson D."/>
            <person name="Fisher S."/>
            <person name="Foley C.D."/>
            <person name="Franke A."/>
            <person name="Friedrich D."/>
            <person name="Gadbois L."/>
            <person name="Gearin G."/>
            <person name="Gearin C.R."/>
            <person name="Giannoukos G."/>
            <person name="Goode T."/>
            <person name="Graham J."/>
            <person name="Grandbois E."/>
            <person name="Grewal S."/>
            <person name="Gyaltsen K."/>
            <person name="Hafez N."/>
            <person name="Hagos B."/>
            <person name="Hall J."/>
            <person name="Henson C."/>
            <person name="Hollinger A."/>
            <person name="Honan T."/>
            <person name="Huard M.D."/>
            <person name="Hughes L."/>
            <person name="Hurhula B."/>
            <person name="Husby M.E."/>
            <person name="Kamat A."/>
            <person name="Kanga B."/>
            <person name="Kashin S."/>
            <person name="Khazanovich D."/>
            <person name="Kisner P."/>
            <person name="Lance K."/>
            <person name="Lara M."/>
            <person name="Lee W."/>
            <person name="Lennon N."/>
            <person name="Letendre F."/>
            <person name="LeVine R."/>
            <person name="Lipovsky A."/>
            <person name="Liu X."/>
            <person name="Liu J."/>
            <person name="Liu S."/>
            <person name="Lokyitsang T."/>
            <person name="Lokyitsang Y."/>
            <person name="Lubonja R."/>
            <person name="Lui A."/>
            <person name="MacDonald P."/>
            <person name="Magnisalis V."/>
            <person name="Maru K."/>
            <person name="Matthews C."/>
            <person name="McCusker W."/>
            <person name="McDonough S."/>
            <person name="Mehta T."/>
            <person name="Meldrim J."/>
            <person name="Meneus L."/>
            <person name="Mihai O."/>
            <person name="Mihalev A."/>
            <person name="Mihova T."/>
            <person name="Mittelman R."/>
            <person name="Mlenga V."/>
            <person name="Montmayeur A."/>
            <person name="Mulrain L."/>
            <person name="Navidi A."/>
            <person name="Naylor J."/>
            <person name="Negash T."/>
            <person name="Nguyen T."/>
            <person name="Nguyen N."/>
            <person name="Nicol R."/>
            <person name="Norbu C."/>
            <person name="Norbu N."/>
            <person name="Novod N."/>
            <person name="O'Neill B."/>
            <person name="Osman S."/>
            <person name="Markiewicz E."/>
            <person name="Oyono O.L."/>
            <person name="Patti C."/>
            <person name="Phunkhang P."/>
            <person name="Pierre F."/>
            <person name="Priest M."/>
            <person name="Raghuraman S."/>
            <person name="Rege F."/>
            <person name="Reyes R."/>
            <person name="Rise C."/>
            <person name="Rogov P."/>
            <person name="Ross K."/>
            <person name="Ryan E."/>
            <person name="Settipalli S."/>
            <person name="Shea T."/>
            <person name="Sherpa N."/>
            <person name="Shi L."/>
            <person name="Shih D."/>
            <person name="Sparrow T."/>
            <person name="Spaulding J."/>
            <person name="Stalker J."/>
            <person name="Stange-Thomann N."/>
            <person name="Stavropoulos S."/>
            <person name="Stone C."/>
            <person name="Strader C."/>
            <person name="Tesfaye S."/>
            <person name="Thomson T."/>
            <person name="Thoulutsang Y."/>
            <person name="Thoulutsang D."/>
            <person name="Topham K."/>
            <person name="Topping I."/>
            <person name="Tsamla T."/>
            <person name="Vassiliev H."/>
            <person name="Vo A."/>
            <person name="Wangchuk T."/>
            <person name="Wangdi T."/>
            <person name="Weiand M."/>
            <person name="Wilkinson J."/>
            <person name="Wilson A."/>
            <person name="Yadav S."/>
            <person name="Young G."/>
            <person name="Yu Q."/>
            <person name="Zembek L."/>
            <person name="Zhong D."/>
            <person name="Zimmer A."/>
            <person name="Zwirko Z."/>
            <person name="Jaffe D.B."/>
            <person name="Alvarez P."/>
            <person name="Brockman W."/>
            <person name="Butler J."/>
            <person name="Chin C."/>
            <person name="Gnerre S."/>
            <person name="Grabherr M."/>
            <person name="Kleber M."/>
            <person name="Mauceli E."/>
            <person name="MacCallum I."/>
        </authorList>
    </citation>
    <scope>NUCLEOTIDE SEQUENCE [LARGE SCALE GENOMIC DNA]</scope>
    <source>
        <strain evidence="3">Tucson 15010-1051.87</strain>
    </source>
</reference>
<keyword evidence="3" id="KW-1185">Reference proteome</keyword>
<evidence type="ECO:0000256" key="1">
    <source>
        <dbReference type="SAM" id="MobiDB-lite"/>
    </source>
</evidence>
<dbReference type="AlphaFoldDB" id="A0A0Q9WKX1"/>
<protein>
    <recommendedName>
        <fullName evidence="4">Pre-C2HC domain-containing protein</fullName>
    </recommendedName>
</protein>
<proteinExistence type="predicted"/>
<feature type="compositionally biased region" description="Polar residues" evidence="1">
    <location>
        <begin position="292"/>
        <end position="302"/>
    </location>
</feature>
<feature type="compositionally biased region" description="Polar residues" evidence="1">
    <location>
        <begin position="48"/>
        <end position="59"/>
    </location>
</feature>
<feature type="region of interest" description="Disordered" evidence="1">
    <location>
        <begin position="1"/>
        <end position="121"/>
    </location>
</feature>
<feature type="region of interest" description="Disordered" evidence="1">
    <location>
        <begin position="168"/>
        <end position="234"/>
    </location>
</feature>
<evidence type="ECO:0008006" key="4">
    <source>
        <dbReference type="Google" id="ProtNLM"/>
    </source>
</evidence>
<feature type="compositionally biased region" description="Polar residues" evidence="1">
    <location>
        <begin position="170"/>
        <end position="192"/>
    </location>
</feature>
<accession>A0A0Q9WKX1</accession>
<organism evidence="2 3">
    <name type="scientific">Drosophila virilis</name>
    <name type="common">Fruit fly</name>
    <dbReference type="NCBI Taxonomy" id="7244"/>
    <lineage>
        <taxon>Eukaryota</taxon>
        <taxon>Metazoa</taxon>
        <taxon>Ecdysozoa</taxon>
        <taxon>Arthropoda</taxon>
        <taxon>Hexapoda</taxon>
        <taxon>Insecta</taxon>
        <taxon>Pterygota</taxon>
        <taxon>Neoptera</taxon>
        <taxon>Endopterygota</taxon>
        <taxon>Diptera</taxon>
        <taxon>Brachycera</taxon>
        <taxon>Muscomorpha</taxon>
        <taxon>Ephydroidea</taxon>
        <taxon>Drosophilidae</taxon>
        <taxon>Drosophila</taxon>
    </lineage>
</organism>
<feature type="region of interest" description="Disordered" evidence="1">
    <location>
        <begin position="279"/>
        <end position="302"/>
    </location>
</feature>
<dbReference type="EMBL" id="CH940658">
    <property type="protein sequence ID" value="KRF85274.1"/>
    <property type="molecule type" value="Genomic_DNA"/>
</dbReference>